<protein>
    <submittedName>
        <fullName evidence="2">FG-GAP repeat protein</fullName>
    </submittedName>
</protein>
<dbReference type="AlphaFoldDB" id="A0AAU8LYR6"/>
<dbReference type="KEGG" id="eaj:Q3M24_06350"/>
<proteinExistence type="predicted"/>
<dbReference type="Pfam" id="PF14312">
    <property type="entry name" value="FG-GAP_2"/>
    <property type="match status" value="1"/>
</dbReference>
<reference evidence="2" key="2">
    <citation type="submission" date="2024-06" db="EMBL/GenBank/DDBJ databases">
        <authorList>
            <person name="Plum-Jensen L.E."/>
            <person name="Schramm A."/>
            <person name="Marshall I.P.G."/>
        </authorList>
    </citation>
    <scope>NUCLEOTIDE SEQUENCE</scope>
    <source>
        <strain evidence="2">Rat1</strain>
    </source>
</reference>
<name>A0AAU8LYR6_9BACT</name>
<keyword evidence="1" id="KW-0732">Signal</keyword>
<feature type="signal peptide" evidence="1">
    <location>
        <begin position="1"/>
        <end position="27"/>
    </location>
</feature>
<dbReference type="EMBL" id="CP159373">
    <property type="protein sequence ID" value="XCN74362.1"/>
    <property type="molecule type" value="Genomic_DNA"/>
</dbReference>
<evidence type="ECO:0000256" key="1">
    <source>
        <dbReference type="SAM" id="SignalP"/>
    </source>
</evidence>
<accession>A0AAU8LYR6</accession>
<feature type="chain" id="PRO_5043695026" evidence="1">
    <location>
        <begin position="28"/>
        <end position="90"/>
    </location>
</feature>
<sequence length="90" mass="9817">MMNRQRSRPILAVFLLATAFLPYQMQAATDSPTGLKLLASDKDDRNNFGYSVSISNDTALVGSKSACWYLASQHAGTWRVSMLVLGESAC</sequence>
<reference evidence="2" key="1">
    <citation type="journal article" date="2024" name="Syst. Appl. Microbiol.">
        <title>First single-strain enrichments of Electrothrix cable bacteria, description of E. aestuarii sp. nov. and E. rattekaaiensis sp. nov., and proposal of a cable bacteria taxonomy following the rules of the SeqCode.</title>
        <authorList>
            <person name="Plum-Jensen L.E."/>
            <person name="Schramm A."/>
            <person name="Marshall I.P.G."/>
        </authorList>
    </citation>
    <scope>NUCLEOTIDE SEQUENCE</scope>
    <source>
        <strain evidence="2">Rat1</strain>
    </source>
</reference>
<evidence type="ECO:0000313" key="2">
    <source>
        <dbReference type="EMBL" id="XCN74362.1"/>
    </source>
</evidence>
<gene>
    <name evidence="2" type="ORF">Q3M24_06350</name>
</gene>
<organism evidence="2">
    <name type="scientific">Candidatus Electrothrix aestuarii</name>
    <dbReference type="NCBI Taxonomy" id="3062594"/>
    <lineage>
        <taxon>Bacteria</taxon>
        <taxon>Pseudomonadati</taxon>
        <taxon>Thermodesulfobacteriota</taxon>
        <taxon>Desulfobulbia</taxon>
        <taxon>Desulfobulbales</taxon>
        <taxon>Desulfobulbaceae</taxon>
        <taxon>Candidatus Electrothrix</taxon>
    </lineage>
</organism>
<dbReference type="InterPro" id="IPR013517">
    <property type="entry name" value="FG-GAP"/>
</dbReference>